<protein>
    <submittedName>
        <fullName evidence="1">Uncharacterized protein</fullName>
    </submittedName>
</protein>
<gene>
    <name evidence="1" type="ORF">SAMD00020551_1464</name>
</gene>
<dbReference type="STRING" id="1321606.SAMD00020551_1464"/>
<name>A0A0A8X2R8_MESS1</name>
<dbReference type="AlphaFoldDB" id="A0A0A8X2R8"/>
<keyword evidence="2" id="KW-1185">Reference proteome</keyword>
<organism evidence="1 2">
    <name type="scientific">Mesobacillus selenatarsenatis (strain DSM 18680 / JCM 14380 / FERM P-15431 / SF-1)</name>
    <dbReference type="NCBI Taxonomy" id="1321606"/>
    <lineage>
        <taxon>Bacteria</taxon>
        <taxon>Bacillati</taxon>
        <taxon>Bacillota</taxon>
        <taxon>Bacilli</taxon>
        <taxon>Bacillales</taxon>
        <taxon>Bacillaceae</taxon>
        <taxon>Mesobacillus</taxon>
    </lineage>
</organism>
<dbReference type="Proteomes" id="UP000031014">
    <property type="component" value="Unassembled WGS sequence"/>
</dbReference>
<evidence type="ECO:0000313" key="1">
    <source>
        <dbReference type="EMBL" id="GAM13322.1"/>
    </source>
</evidence>
<comment type="caution">
    <text evidence="1">The sequence shown here is derived from an EMBL/GenBank/DDBJ whole genome shotgun (WGS) entry which is preliminary data.</text>
</comment>
<proteinExistence type="predicted"/>
<accession>A0A0A8X2R8</accession>
<dbReference type="EMBL" id="BASE01000030">
    <property type="protein sequence ID" value="GAM13322.1"/>
    <property type="molecule type" value="Genomic_DNA"/>
</dbReference>
<sequence length="45" mass="5560">MEIVGFCRKVFWNIFKKVKAKRINAVFVDLYRVFFFISYPFKCLF</sequence>
<evidence type="ECO:0000313" key="2">
    <source>
        <dbReference type="Proteomes" id="UP000031014"/>
    </source>
</evidence>
<reference evidence="1 2" key="1">
    <citation type="submission" date="2013-06" db="EMBL/GenBank/DDBJ databases">
        <title>Whole genome shotgun sequence of Bacillus selenatarsenatis SF-1.</title>
        <authorList>
            <person name="Kuroda M."/>
            <person name="Sei K."/>
            <person name="Yamashita M."/>
            <person name="Ike M."/>
        </authorList>
    </citation>
    <scope>NUCLEOTIDE SEQUENCE [LARGE SCALE GENOMIC DNA]</scope>
    <source>
        <strain evidence="1 2">SF-1</strain>
    </source>
</reference>